<dbReference type="Pfam" id="PF00753">
    <property type="entry name" value="Lactamase_B"/>
    <property type="match status" value="1"/>
</dbReference>
<organism evidence="3 4">
    <name type="scientific">Fibrobacter intestinalis</name>
    <dbReference type="NCBI Taxonomy" id="28122"/>
    <lineage>
        <taxon>Bacteria</taxon>
        <taxon>Pseudomonadati</taxon>
        <taxon>Fibrobacterota</taxon>
        <taxon>Fibrobacteria</taxon>
        <taxon>Fibrobacterales</taxon>
        <taxon>Fibrobacteraceae</taxon>
        <taxon>Fibrobacter</taxon>
    </lineage>
</organism>
<evidence type="ECO:0000256" key="1">
    <source>
        <dbReference type="SAM" id="SignalP"/>
    </source>
</evidence>
<dbReference type="InterPro" id="IPR001279">
    <property type="entry name" value="Metallo-B-lactamas"/>
</dbReference>
<evidence type="ECO:0000313" key="4">
    <source>
        <dbReference type="Proteomes" id="UP000184275"/>
    </source>
</evidence>
<dbReference type="InterPro" id="IPR035681">
    <property type="entry name" value="ComA-like_MBL"/>
</dbReference>
<dbReference type="RefSeq" id="WP_073304593.1">
    <property type="nucleotide sequence ID" value="NZ_FRAW01000016.1"/>
</dbReference>
<dbReference type="AlphaFoldDB" id="A0A1M6UYZ8"/>
<dbReference type="Proteomes" id="UP000184275">
    <property type="component" value="Unassembled WGS sequence"/>
</dbReference>
<keyword evidence="1" id="KW-0732">Signal</keyword>
<name>A0A1M6UYZ8_9BACT</name>
<dbReference type="SUPFAM" id="SSF56281">
    <property type="entry name" value="Metallo-hydrolase/oxidoreductase"/>
    <property type="match status" value="1"/>
</dbReference>
<dbReference type="CDD" id="cd07731">
    <property type="entry name" value="ComA-like_MBL-fold"/>
    <property type="match status" value="1"/>
</dbReference>
<gene>
    <name evidence="3" type="ORF">SAMN05720469_11612</name>
</gene>
<sequence length="287" mass="31806">MQKTGKYFWTFIAILAVFTGCSQADISAETADCGMGSIDFLDVGQGLAVLFSAENENWNALYDTGNDSNGFGDTLKNRHIEHLNWVLVSHWHRDHAGGLLEWTADWKIDTLFYGSDTGGSWLRDSVFKLAKKFGTPVVPVIRGSKLPCAGWDCKILWPPDFLRLEGNNASVVLQMADGKRRALFTGDLESEFEQYLLDISRDLHADLLQVGHHGSKTSSSIAFLEQVSPAIAAISAGKQNPYGHPAASTLQKLSLFIPDSSHILRTDLLGSFSIKWKINKALWIEKY</sequence>
<evidence type="ECO:0000313" key="3">
    <source>
        <dbReference type="EMBL" id="SHK74477.1"/>
    </source>
</evidence>
<dbReference type="PANTHER" id="PTHR30619">
    <property type="entry name" value="DNA INTERNALIZATION/COMPETENCE PROTEIN COMEC/REC2"/>
    <property type="match status" value="1"/>
</dbReference>
<proteinExistence type="predicted"/>
<accession>A0A1M6UYZ8</accession>
<reference evidence="4" key="1">
    <citation type="submission" date="2016-11" db="EMBL/GenBank/DDBJ databases">
        <authorList>
            <person name="Varghese N."/>
            <person name="Submissions S."/>
        </authorList>
    </citation>
    <scope>NUCLEOTIDE SEQUENCE [LARGE SCALE GENOMIC DNA]</scope>
    <source>
        <strain evidence="4">UWOS</strain>
    </source>
</reference>
<protein>
    <submittedName>
        <fullName evidence="3">Competence protein ComEC</fullName>
    </submittedName>
</protein>
<dbReference type="InterPro" id="IPR036866">
    <property type="entry name" value="RibonucZ/Hydroxyglut_hydro"/>
</dbReference>
<feature type="chain" id="PRO_5012184015" evidence="1">
    <location>
        <begin position="25"/>
        <end position="287"/>
    </location>
</feature>
<dbReference type="Gene3D" id="3.60.15.10">
    <property type="entry name" value="Ribonuclease Z/Hydroxyacylglutathione hydrolase-like"/>
    <property type="match status" value="1"/>
</dbReference>
<dbReference type="SMART" id="SM00849">
    <property type="entry name" value="Lactamase_B"/>
    <property type="match status" value="1"/>
</dbReference>
<feature type="signal peptide" evidence="1">
    <location>
        <begin position="1"/>
        <end position="24"/>
    </location>
</feature>
<keyword evidence="4" id="KW-1185">Reference proteome</keyword>
<dbReference type="PANTHER" id="PTHR30619:SF1">
    <property type="entry name" value="RECOMBINATION PROTEIN 2"/>
    <property type="match status" value="1"/>
</dbReference>
<evidence type="ECO:0000259" key="2">
    <source>
        <dbReference type="SMART" id="SM00849"/>
    </source>
</evidence>
<dbReference type="InterPro" id="IPR052159">
    <property type="entry name" value="Competence_DNA_uptake"/>
</dbReference>
<dbReference type="EMBL" id="FRAW01000016">
    <property type="protein sequence ID" value="SHK74477.1"/>
    <property type="molecule type" value="Genomic_DNA"/>
</dbReference>
<feature type="domain" description="Metallo-beta-lactamase" evidence="2">
    <location>
        <begin position="45"/>
        <end position="238"/>
    </location>
</feature>
<dbReference type="PROSITE" id="PS51257">
    <property type="entry name" value="PROKAR_LIPOPROTEIN"/>
    <property type="match status" value="1"/>
</dbReference>